<name>A0A8S5SND8_9CAUD</name>
<evidence type="ECO:0000313" key="1">
    <source>
        <dbReference type="EMBL" id="DAF52573.1"/>
    </source>
</evidence>
<sequence length="42" mass="5141">MYLFVFGLVPTNSFARLWHLANVRKEIYLYPFQQLQFILLHI</sequence>
<proteinExistence type="predicted"/>
<accession>A0A8S5SND8</accession>
<reference evidence="1" key="1">
    <citation type="journal article" date="2021" name="Proc. Natl. Acad. Sci. U.S.A.">
        <title>A Catalog of Tens of Thousands of Viruses from Human Metagenomes Reveals Hidden Associations with Chronic Diseases.</title>
        <authorList>
            <person name="Tisza M.J."/>
            <person name="Buck C.B."/>
        </authorList>
    </citation>
    <scope>NUCLEOTIDE SEQUENCE</scope>
    <source>
        <strain evidence="1">CtAjZ17</strain>
    </source>
</reference>
<dbReference type="EMBL" id="BK032639">
    <property type="protein sequence ID" value="DAF52573.1"/>
    <property type="molecule type" value="Genomic_DNA"/>
</dbReference>
<protein>
    <submittedName>
        <fullName evidence="1">Uncharacterized protein</fullName>
    </submittedName>
</protein>
<organism evidence="1">
    <name type="scientific">Siphoviridae sp. ctAjZ17</name>
    <dbReference type="NCBI Taxonomy" id="2827797"/>
    <lineage>
        <taxon>Viruses</taxon>
        <taxon>Duplodnaviria</taxon>
        <taxon>Heunggongvirae</taxon>
        <taxon>Uroviricota</taxon>
        <taxon>Caudoviricetes</taxon>
    </lineage>
</organism>